<gene>
    <name evidence="2" type="ORF">FZEAL_7624</name>
</gene>
<dbReference type="EMBL" id="JABEYC010000621">
    <property type="protein sequence ID" value="KAF4975633.1"/>
    <property type="molecule type" value="Genomic_DNA"/>
</dbReference>
<evidence type="ECO:0000313" key="2">
    <source>
        <dbReference type="EMBL" id="KAF4975633.1"/>
    </source>
</evidence>
<protein>
    <submittedName>
        <fullName evidence="2">Uncharacterized protein</fullName>
    </submittedName>
</protein>
<proteinExistence type="predicted"/>
<dbReference type="AlphaFoldDB" id="A0A8H4UG42"/>
<comment type="caution">
    <text evidence="2">The sequence shown here is derived from an EMBL/GenBank/DDBJ whole genome shotgun (WGS) entry which is preliminary data.</text>
</comment>
<evidence type="ECO:0000256" key="1">
    <source>
        <dbReference type="SAM" id="SignalP"/>
    </source>
</evidence>
<sequence>MKLSSTAALLAWAIAHPALAGPGQNHAAICKALEGTDGCRTTFDIPYGSQAIFCPGQWSVCGVNVLTVRKNICDMILDAMSDNTFRYGYVTYCLIASWAIRDFKEWRGWWVNGKLLPPWDFLVVGRAKAQAQSLAEKYKVYNDKDIVVAKELMSTDGWTLLRAPDISTENYYDLNLALRCVGANACTVAELQVISDWFAAWIRRDVEIRNGKLSKMLKGWETMFAGNYKTRIATIKTAAALVQTRLKSVATKVSAIQTKVCVNNACKGKTAADNISKVSATLQAAKNLADIMSAAQTAQDRRQFVQDNYLNKIQQTYSLEPEALAPLFILDLFAANKMDTMRDIMWGFGTVTEGLSKHAADIRNNLNSLIQLTKHETRGRAVLTQINSILAPQWKNNKELSATASSRQVRDGFTQMQSAINAELRDPVIKLIQAIDAFNKDFLKFPLRGSKLEVGWGAASFSRWINLDFDYPCREDREKTYTAGDFRKDMSYPVFTPCYFTAQKVDLIREWMPYLKYRFVKQ</sequence>
<evidence type="ECO:0000313" key="3">
    <source>
        <dbReference type="Proteomes" id="UP000635477"/>
    </source>
</evidence>
<organism evidence="2 3">
    <name type="scientific">Fusarium zealandicum</name>
    <dbReference type="NCBI Taxonomy" id="1053134"/>
    <lineage>
        <taxon>Eukaryota</taxon>
        <taxon>Fungi</taxon>
        <taxon>Dikarya</taxon>
        <taxon>Ascomycota</taxon>
        <taxon>Pezizomycotina</taxon>
        <taxon>Sordariomycetes</taxon>
        <taxon>Hypocreomycetidae</taxon>
        <taxon>Hypocreales</taxon>
        <taxon>Nectriaceae</taxon>
        <taxon>Fusarium</taxon>
        <taxon>Fusarium staphyleae species complex</taxon>
    </lineage>
</organism>
<keyword evidence="1" id="KW-0732">Signal</keyword>
<dbReference type="Proteomes" id="UP000635477">
    <property type="component" value="Unassembled WGS sequence"/>
</dbReference>
<accession>A0A8H4UG42</accession>
<feature type="chain" id="PRO_5034370314" evidence="1">
    <location>
        <begin position="21"/>
        <end position="522"/>
    </location>
</feature>
<reference evidence="2" key="2">
    <citation type="submission" date="2020-05" db="EMBL/GenBank/DDBJ databases">
        <authorList>
            <person name="Kim H.-S."/>
            <person name="Proctor R.H."/>
            <person name="Brown D.W."/>
        </authorList>
    </citation>
    <scope>NUCLEOTIDE SEQUENCE</scope>
    <source>
        <strain evidence="2">NRRL 22465</strain>
    </source>
</reference>
<reference evidence="2" key="1">
    <citation type="journal article" date="2020" name="BMC Genomics">
        <title>Correction to: Identification and distribution of gene clusters required for synthesis of sphingolipid metabolism inhibitors in diverse species of the filamentous fungus Fusarium.</title>
        <authorList>
            <person name="Kim H.S."/>
            <person name="Lohmar J.M."/>
            <person name="Busman M."/>
            <person name="Brown D.W."/>
            <person name="Naumann T.A."/>
            <person name="Divon H.H."/>
            <person name="Lysoe E."/>
            <person name="Uhlig S."/>
            <person name="Proctor R.H."/>
        </authorList>
    </citation>
    <scope>NUCLEOTIDE SEQUENCE</scope>
    <source>
        <strain evidence="2">NRRL 22465</strain>
    </source>
</reference>
<dbReference type="OrthoDB" id="4990789at2759"/>
<name>A0A8H4UG42_9HYPO</name>
<feature type="signal peptide" evidence="1">
    <location>
        <begin position="1"/>
        <end position="20"/>
    </location>
</feature>
<keyword evidence="3" id="KW-1185">Reference proteome</keyword>